<dbReference type="GO" id="GO:0032259">
    <property type="term" value="P:methylation"/>
    <property type="evidence" value="ECO:0007669"/>
    <property type="project" value="UniProtKB-KW"/>
</dbReference>
<dbReference type="InterPro" id="IPR029063">
    <property type="entry name" value="SAM-dependent_MTases_sf"/>
</dbReference>
<evidence type="ECO:0000256" key="8">
    <source>
        <dbReference type="RuleBase" id="RU000416"/>
    </source>
</evidence>
<dbReference type="CDD" id="cd00315">
    <property type="entry name" value="Cyt_C5_DNA_methylase"/>
    <property type="match status" value="1"/>
</dbReference>
<organism evidence="9 10">
    <name type="scientific">Agitococcus lubricus</name>
    <dbReference type="NCBI Taxonomy" id="1077255"/>
    <lineage>
        <taxon>Bacteria</taxon>
        <taxon>Pseudomonadati</taxon>
        <taxon>Pseudomonadota</taxon>
        <taxon>Gammaproteobacteria</taxon>
        <taxon>Moraxellales</taxon>
        <taxon>Moraxellaceae</taxon>
        <taxon>Agitococcus</taxon>
    </lineage>
</organism>
<evidence type="ECO:0000256" key="5">
    <source>
        <dbReference type="ARBA" id="ARBA00022747"/>
    </source>
</evidence>
<sequence>MKTDIKFIDLFAGMGGFRLGFENACKNLNIKSECVFTSEIKEHAIKVYADNFKDSSIFGDITKIEARDIPDFDVMLAGFPCQAFSSAGKRQGFSDTRGTLFFEIERILQEKQPPVFILENVDGLINHDKDIKSDEMGRTLRVILEKLHKLDYKVNWQVLDAKNFGLAQTRKRIFIVGTKKNIVSLTDFPLVNAKLKDILESGKPVMTGKLAKLLLSHFSLTELYGKSIKDKRGGNDNIHSWDIGLKGEISTEQKKLLNLILLSRRNKKWAELKGIEWMDGMPLTIKEIQTFYQHEHLKEMLDDLTAKNYLKFEYPKDVVEITTDGKTKKIRQYREDLAKGYNIVAGKLSYEINKILDPEDITPTLVATDLDRVVVPDKVGIRKLTDIEQCRLFGFPDNFKLNISERLAHDLFGNTVPVAVVTAISQRVIEQIFLDKQEYPKQIQPKKSIPCQLTLLA</sequence>
<dbReference type="Proteomes" id="UP000244223">
    <property type="component" value="Unassembled WGS sequence"/>
</dbReference>
<keyword evidence="4 7" id="KW-0949">S-adenosyl-L-methionine</keyword>
<comment type="caution">
    <text evidence="9">The sequence shown here is derived from an EMBL/GenBank/DDBJ whole genome shotgun (WGS) entry which is preliminary data.</text>
</comment>
<evidence type="ECO:0000256" key="1">
    <source>
        <dbReference type="ARBA" id="ARBA00011975"/>
    </source>
</evidence>
<dbReference type="SUPFAM" id="SSF53335">
    <property type="entry name" value="S-adenosyl-L-methionine-dependent methyltransferases"/>
    <property type="match status" value="1"/>
</dbReference>
<evidence type="ECO:0000256" key="7">
    <source>
        <dbReference type="PROSITE-ProRule" id="PRU01016"/>
    </source>
</evidence>
<dbReference type="NCBIfam" id="TIGR00675">
    <property type="entry name" value="dcm"/>
    <property type="match status" value="1"/>
</dbReference>
<dbReference type="PANTHER" id="PTHR46098">
    <property type="entry name" value="TRNA (CYTOSINE(38)-C(5))-METHYLTRANSFERASE"/>
    <property type="match status" value="1"/>
</dbReference>
<proteinExistence type="inferred from homology"/>
<dbReference type="Gene3D" id="3.90.120.10">
    <property type="entry name" value="DNA Methylase, subunit A, domain 2"/>
    <property type="match status" value="1"/>
</dbReference>
<keyword evidence="5" id="KW-0680">Restriction system</keyword>
<gene>
    <name evidence="9" type="ORF">C8N29_10619</name>
</gene>
<feature type="active site" evidence="7">
    <location>
        <position position="81"/>
    </location>
</feature>
<evidence type="ECO:0000256" key="4">
    <source>
        <dbReference type="ARBA" id="ARBA00022691"/>
    </source>
</evidence>
<dbReference type="AlphaFoldDB" id="A0A2T5IZK1"/>
<dbReference type="PRINTS" id="PR00105">
    <property type="entry name" value="C5METTRFRASE"/>
</dbReference>
<keyword evidence="2 7" id="KW-0489">Methyltransferase</keyword>
<dbReference type="Pfam" id="PF00145">
    <property type="entry name" value="DNA_methylase"/>
    <property type="match status" value="1"/>
</dbReference>
<evidence type="ECO:0000256" key="2">
    <source>
        <dbReference type="ARBA" id="ARBA00022603"/>
    </source>
</evidence>
<evidence type="ECO:0000313" key="10">
    <source>
        <dbReference type="Proteomes" id="UP000244223"/>
    </source>
</evidence>
<dbReference type="InterPro" id="IPR050750">
    <property type="entry name" value="C5-MTase"/>
</dbReference>
<dbReference type="RefSeq" id="WP_107865454.1">
    <property type="nucleotide sequence ID" value="NZ_QAON01000006.1"/>
</dbReference>
<evidence type="ECO:0000256" key="3">
    <source>
        <dbReference type="ARBA" id="ARBA00022679"/>
    </source>
</evidence>
<dbReference type="InterPro" id="IPR001525">
    <property type="entry name" value="C5_MeTfrase"/>
</dbReference>
<dbReference type="GO" id="GO:0003886">
    <property type="term" value="F:DNA (cytosine-5-)-methyltransferase activity"/>
    <property type="evidence" value="ECO:0007669"/>
    <property type="project" value="UniProtKB-EC"/>
</dbReference>
<evidence type="ECO:0000256" key="6">
    <source>
        <dbReference type="ARBA" id="ARBA00047422"/>
    </source>
</evidence>
<reference evidence="9 10" key="1">
    <citation type="submission" date="2018-04" db="EMBL/GenBank/DDBJ databases">
        <title>Genomic Encyclopedia of Archaeal and Bacterial Type Strains, Phase II (KMG-II): from individual species to whole genera.</title>
        <authorList>
            <person name="Goeker M."/>
        </authorList>
    </citation>
    <scope>NUCLEOTIDE SEQUENCE [LARGE SCALE GENOMIC DNA]</scope>
    <source>
        <strain evidence="9 10">DSM 5822</strain>
    </source>
</reference>
<dbReference type="Gene3D" id="3.40.50.150">
    <property type="entry name" value="Vaccinia Virus protein VP39"/>
    <property type="match status" value="1"/>
</dbReference>
<comment type="catalytic activity">
    <reaction evidence="6">
        <text>a 2'-deoxycytidine in DNA + S-adenosyl-L-methionine = a 5-methyl-2'-deoxycytidine in DNA + S-adenosyl-L-homocysteine + H(+)</text>
        <dbReference type="Rhea" id="RHEA:13681"/>
        <dbReference type="Rhea" id="RHEA-COMP:11369"/>
        <dbReference type="Rhea" id="RHEA-COMP:11370"/>
        <dbReference type="ChEBI" id="CHEBI:15378"/>
        <dbReference type="ChEBI" id="CHEBI:57856"/>
        <dbReference type="ChEBI" id="CHEBI:59789"/>
        <dbReference type="ChEBI" id="CHEBI:85452"/>
        <dbReference type="ChEBI" id="CHEBI:85454"/>
        <dbReference type="EC" id="2.1.1.37"/>
    </reaction>
</comment>
<dbReference type="PROSITE" id="PS51679">
    <property type="entry name" value="SAM_MT_C5"/>
    <property type="match status" value="1"/>
</dbReference>
<protein>
    <recommendedName>
        <fullName evidence="1">DNA (cytosine-5-)-methyltransferase</fullName>
        <ecNumber evidence="1">2.1.1.37</ecNumber>
    </recommendedName>
</protein>
<comment type="similarity">
    <text evidence="7 8">Belongs to the class I-like SAM-binding methyltransferase superfamily. C5-methyltransferase family.</text>
</comment>
<dbReference type="OrthoDB" id="9813719at2"/>
<keyword evidence="3 7" id="KW-0808">Transferase</keyword>
<keyword evidence="10" id="KW-1185">Reference proteome</keyword>
<dbReference type="PANTHER" id="PTHR46098:SF1">
    <property type="entry name" value="TRNA (CYTOSINE(38)-C(5))-METHYLTRANSFERASE"/>
    <property type="match status" value="1"/>
</dbReference>
<dbReference type="EMBL" id="QAON01000006">
    <property type="protein sequence ID" value="PTQ89488.1"/>
    <property type="molecule type" value="Genomic_DNA"/>
</dbReference>
<accession>A0A2T5IZK1</accession>
<evidence type="ECO:0000313" key="9">
    <source>
        <dbReference type="EMBL" id="PTQ89488.1"/>
    </source>
</evidence>
<name>A0A2T5IZK1_9GAMM</name>
<dbReference type="GO" id="GO:0009307">
    <property type="term" value="P:DNA restriction-modification system"/>
    <property type="evidence" value="ECO:0007669"/>
    <property type="project" value="UniProtKB-KW"/>
</dbReference>
<dbReference type="EC" id="2.1.1.37" evidence="1"/>